<dbReference type="InterPro" id="IPR053738">
    <property type="entry name" value="Lambda_capsid_assembly"/>
</dbReference>
<reference evidence="1 2" key="1">
    <citation type="journal article" date="2014" name="Int. J. Syst. Evol. Microbiol.">
        <title>Draft Genome Sequence of Corynebacterium ulcerans FRC58, Isolated from the Bronchitic Aspiration of a Patient in France.</title>
        <authorList>
            <person name="Silva Ado S."/>
            <person name="Barauna R.A."/>
            <person name="de Sa P.C."/>
            <person name="das Gracas D.A."/>
            <person name="Carneiro A.R."/>
            <person name="Thouvenin M."/>
            <person name="Azevedo V."/>
            <person name="Badell E."/>
            <person name="Guiso N."/>
            <person name="da Silva A.L."/>
            <person name="Ramos R.T."/>
        </authorList>
    </citation>
    <scope>NUCLEOTIDE SEQUENCE [LARGE SCALE GENOMIC DNA]</scope>
    <source>
        <strain evidence="1 2">FRC58</strain>
    </source>
</reference>
<keyword evidence="2" id="KW-1185">Reference proteome</keyword>
<evidence type="ECO:0000313" key="2">
    <source>
        <dbReference type="Proteomes" id="UP000036185"/>
    </source>
</evidence>
<organism evidence="1 2">
    <name type="scientific">Corynebacterium ulcerans FRC58</name>
    <dbReference type="NCBI Taxonomy" id="1408268"/>
    <lineage>
        <taxon>Bacteria</taxon>
        <taxon>Bacillati</taxon>
        <taxon>Actinomycetota</taxon>
        <taxon>Actinomycetes</taxon>
        <taxon>Mycobacteriales</taxon>
        <taxon>Corynebacteriaceae</taxon>
        <taxon>Corynebacterium</taxon>
    </lineage>
</organism>
<name>A0ABM5U2Y9_CORUL</name>
<dbReference type="SUPFAM" id="SSF56563">
    <property type="entry name" value="Major capsid protein gp5"/>
    <property type="match status" value="1"/>
</dbReference>
<protein>
    <recommendedName>
        <fullName evidence="3">Major capsid protein</fullName>
    </recommendedName>
</protein>
<dbReference type="Pfam" id="PF25209">
    <property type="entry name" value="Phage_capsid_4"/>
    <property type="match status" value="1"/>
</dbReference>
<dbReference type="Gene3D" id="3.90.1690.10">
    <property type="entry name" value="phage-related protein like domain"/>
    <property type="match status" value="1"/>
</dbReference>
<dbReference type="RefSeq" id="WP_029974426.1">
    <property type="nucleotide sequence ID" value="NZ_CP011913.1"/>
</dbReference>
<dbReference type="EMBL" id="CP011913">
    <property type="protein sequence ID" value="AKN77527.1"/>
    <property type="molecule type" value="Genomic_DNA"/>
</dbReference>
<gene>
    <name evidence="1" type="ORF">CulFRC58_1673</name>
</gene>
<sequence length="308" mass="33658">MAQHLTSAYGGDTLTVDSIIKDPTWLQERTLENLDGTDLVKAIFRNGGTNDGVVAYREAAAPFLNDDAEVVPEFSEIPVADLNQGRVKKLVSEKTGVAVRISREMIKKNKIDQVSLRQTALQNTMVKNGVEAAVKAFRAAPIQTLGVSANWGDTDASPMFDIRQAKRKVSKAKAPNQPNALMGYRADTILCSPASTDLMLFHEEVQRFYRGNAAVENPIFKGITPQTIAGLRVIESAWMPDDEIYVLQAGVAGFESVTDPLTVTPLYSEHGENGYGGANQSWRMDAFRERILAVDNPLAVVKITGFEA</sequence>
<evidence type="ECO:0000313" key="1">
    <source>
        <dbReference type="EMBL" id="AKN77527.1"/>
    </source>
</evidence>
<evidence type="ECO:0008006" key="3">
    <source>
        <dbReference type="Google" id="ProtNLM"/>
    </source>
</evidence>
<proteinExistence type="predicted"/>
<dbReference type="Proteomes" id="UP000036185">
    <property type="component" value="Chromosome"/>
</dbReference>
<accession>A0ABM5U2Y9</accession>